<dbReference type="PROSITE" id="PS51318">
    <property type="entry name" value="TAT"/>
    <property type="match status" value="1"/>
</dbReference>
<dbReference type="AlphaFoldDB" id="A0A0F0L7Y7"/>
<reference evidence="2 3" key="1">
    <citation type="submission" date="2015-02" db="EMBL/GenBank/DDBJ databases">
        <title>Draft genome sequences of ten Microbacterium spp. with emphasis on heavy metal contaminated environments.</title>
        <authorList>
            <person name="Corretto E."/>
        </authorList>
    </citation>
    <scope>NUCLEOTIDE SEQUENCE [LARGE SCALE GENOMIC DNA]</scope>
    <source>
        <strain evidence="2 3">BEL4b</strain>
    </source>
</reference>
<proteinExistence type="predicted"/>
<feature type="domain" description="Peptidoglycan binding-like" evidence="1">
    <location>
        <begin position="133"/>
        <end position="181"/>
    </location>
</feature>
<comment type="caution">
    <text evidence="2">The sequence shown here is derived from an EMBL/GenBank/DDBJ whole genome shotgun (WGS) entry which is preliminary data.</text>
</comment>
<dbReference type="Pfam" id="PF01471">
    <property type="entry name" value="PG_binding_1"/>
    <property type="match status" value="1"/>
</dbReference>
<gene>
    <name evidence="2" type="ORF">RS83_01870</name>
</gene>
<evidence type="ECO:0000313" key="3">
    <source>
        <dbReference type="Proteomes" id="UP000033640"/>
    </source>
</evidence>
<dbReference type="InterPro" id="IPR002477">
    <property type="entry name" value="Peptidoglycan-bd-like"/>
</dbReference>
<dbReference type="Gene3D" id="1.10.101.10">
    <property type="entry name" value="PGBD-like superfamily/PGBD"/>
    <property type="match status" value="1"/>
</dbReference>
<dbReference type="OrthoDB" id="3268648at2"/>
<dbReference type="InterPro" id="IPR036366">
    <property type="entry name" value="PGBDSf"/>
</dbReference>
<dbReference type="EMBL" id="JYIW01000024">
    <property type="protein sequence ID" value="KJL29243.1"/>
    <property type="molecule type" value="Genomic_DNA"/>
</dbReference>
<dbReference type="SUPFAM" id="SSF47090">
    <property type="entry name" value="PGBD-like"/>
    <property type="match status" value="1"/>
</dbReference>
<accession>A0A0F0L7Y7</accession>
<organism evidence="2 3">
    <name type="scientific">Microbacterium oxydans</name>
    <dbReference type="NCBI Taxonomy" id="82380"/>
    <lineage>
        <taxon>Bacteria</taxon>
        <taxon>Bacillati</taxon>
        <taxon>Actinomycetota</taxon>
        <taxon>Actinomycetes</taxon>
        <taxon>Micrococcales</taxon>
        <taxon>Microbacteriaceae</taxon>
        <taxon>Microbacterium</taxon>
    </lineage>
</organism>
<dbReference type="RefSeq" id="WP_045279229.1">
    <property type="nucleotide sequence ID" value="NZ_JYIW01000024.1"/>
</dbReference>
<dbReference type="PATRIC" id="fig|82380.11.peg.1906"/>
<name>A0A0F0L7Y7_9MICO</name>
<dbReference type="Proteomes" id="UP000033640">
    <property type="component" value="Unassembled WGS sequence"/>
</dbReference>
<evidence type="ECO:0000259" key="1">
    <source>
        <dbReference type="Pfam" id="PF01471"/>
    </source>
</evidence>
<evidence type="ECO:0000313" key="2">
    <source>
        <dbReference type="EMBL" id="KJL29243.1"/>
    </source>
</evidence>
<dbReference type="InterPro" id="IPR036365">
    <property type="entry name" value="PGBD-like_sf"/>
</dbReference>
<sequence>MENAPSNDRATAKPRRRSFIVTTILAVLAAGAVGWAASSILTPADDPLEAADFTYVTVQSGEVGSTITLNTVAKWTPVPAGSNRASGVVTEVSIEPGAEVMPGDVLFRVNEHPVVIGQGDVPAYRSIDVDTKGADVAQLQSMLTALGLYGGAVDGTAGPRTIEAIRAWQKTLDVEQTGVVDVADIIYVPQLPTRVSLDDEVITRGNLVAGGEPVVRALSTSPVFRVPVTEAQAATMPTGTRVEITSPEGDVWIASAGKQVVDSQSGSIDIYLDGESICGGDCAQIPVSGEALLSSVIVTAEEVSGLVIPSAALVTSADGQFAVIDRSGDRLNVTVIASARGMSVVEGVAEGIDVRVPGTGPAQ</sequence>
<protein>
    <submittedName>
        <fullName evidence="2">Putative peptidoglycan binding domain protein</fullName>
    </submittedName>
</protein>
<dbReference type="InterPro" id="IPR006311">
    <property type="entry name" value="TAT_signal"/>
</dbReference>